<evidence type="ECO:0000313" key="3">
    <source>
        <dbReference type="Proteomes" id="UP000275385"/>
    </source>
</evidence>
<keyword evidence="1" id="KW-0732">Signal</keyword>
<evidence type="ECO:0000313" key="2">
    <source>
        <dbReference type="EMBL" id="RKU46498.1"/>
    </source>
</evidence>
<name>A0A420YF25_9PEZI</name>
<proteinExistence type="predicted"/>
<dbReference type="Proteomes" id="UP000275385">
    <property type="component" value="Unassembled WGS sequence"/>
</dbReference>
<keyword evidence="3" id="KW-1185">Reference proteome</keyword>
<sequence>MVSFARLAVMLIASSLPCTLASPLLDDRAAKCNRDNLLRCFDPTGTKPTDVASRSAATAYCSSLLSIPVVTSIIATTTPVTTVASTVTTTDSTEISTSVSTSADVELTTTTTFARTYIYLKRDDAGTAVAPPACAAKATPLPSLVSACSCLSVTPSTTYITATDPTSTSVSLATVHETLTTTTGTTTTTTQVQASTLTRTQTVYVL</sequence>
<feature type="signal peptide" evidence="1">
    <location>
        <begin position="1"/>
        <end position="21"/>
    </location>
</feature>
<dbReference type="AlphaFoldDB" id="A0A420YF25"/>
<evidence type="ECO:0000256" key="1">
    <source>
        <dbReference type="SAM" id="SignalP"/>
    </source>
</evidence>
<gene>
    <name evidence="2" type="ORF">DL546_008394</name>
</gene>
<protein>
    <submittedName>
        <fullName evidence="2">Uncharacterized protein</fullName>
    </submittedName>
</protein>
<comment type="caution">
    <text evidence="2">The sequence shown here is derived from an EMBL/GenBank/DDBJ whole genome shotgun (WGS) entry which is preliminary data.</text>
</comment>
<reference evidence="2 3" key="1">
    <citation type="submission" date="2018-08" db="EMBL/GenBank/DDBJ databases">
        <title>Draft genome of the lignicolous fungus Coniochaeta pulveracea.</title>
        <authorList>
            <person name="Borstlap C.J."/>
            <person name="De Witt R.N."/>
            <person name="Botha A."/>
            <person name="Volschenk H."/>
        </authorList>
    </citation>
    <scope>NUCLEOTIDE SEQUENCE [LARGE SCALE GENOMIC DNA]</scope>
    <source>
        <strain evidence="2 3">CAB683</strain>
    </source>
</reference>
<organism evidence="2 3">
    <name type="scientific">Coniochaeta pulveracea</name>
    <dbReference type="NCBI Taxonomy" id="177199"/>
    <lineage>
        <taxon>Eukaryota</taxon>
        <taxon>Fungi</taxon>
        <taxon>Dikarya</taxon>
        <taxon>Ascomycota</taxon>
        <taxon>Pezizomycotina</taxon>
        <taxon>Sordariomycetes</taxon>
        <taxon>Sordariomycetidae</taxon>
        <taxon>Coniochaetales</taxon>
        <taxon>Coniochaetaceae</taxon>
        <taxon>Coniochaeta</taxon>
    </lineage>
</organism>
<accession>A0A420YF25</accession>
<dbReference type="EMBL" id="QVQW01000014">
    <property type="protein sequence ID" value="RKU46498.1"/>
    <property type="molecule type" value="Genomic_DNA"/>
</dbReference>
<feature type="chain" id="PRO_5018985484" evidence="1">
    <location>
        <begin position="22"/>
        <end position="206"/>
    </location>
</feature>
<dbReference type="OrthoDB" id="3545119at2759"/>